<accession>A0A2T0MSQ1</accession>
<dbReference type="AlphaFoldDB" id="A0A2T0MSQ1"/>
<organism evidence="1 2">
    <name type="scientific">Nonomuraea fuscirosea</name>
    <dbReference type="NCBI Taxonomy" id="1291556"/>
    <lineage>
        <taxon>Bacteria</taxon>
        <taxon>Bacillati</taxon>
        <taxon>Actinomycetota</taxon>
        <taxon>Actinomycetes</taxon>
        <taxon>Streptosporangiales</taxon>
        <taxon>Streptosporangiaceae</taxon>
        <taxon>Nonomuraea</taxon>
    </lineage>
</organism>
<sequence length="100" mass="10094">MSNTRPPQEADPANGADPALAGVLKAIGEASRALALRNAIGLARAADRQRLAVYLETMTPDQLAGMADAAQLLSVEAGRALARRAEDGGASPADAASGDL</sequence>
<comment type="caution">
    <text evidence="1">The sequence shown here is derived from an EMBL/GenBank/DDBJ whole genome shotgun (WGS) entry which is preliminary data.</text>
</comment>
<reference evidence="1 2" key="1">
    <citation type="submission" date="2018-03" db="EMBL/GenBank/DDBJ databases">
        <title>Genomic Encyclopedia of Type Strains, Phase III (KMG-III): the genomes of soil and plant-associated and newly described type strains.</title>
        <authorList>
            <person name="Whitman W."/>
        </authorList>
    </citation>
    <scope>NUCLEOTIDE SEQUENCE [LARGE SCALE GENOMIC DNA]</scope>
    <source>
        <strain evidence="1 2">CGMCC 4.7104</strain>
    </source>
</reference>
<proteinExistence type="predicted"/>
<keyword evidence="2" id="KW-1185">Reference proteome</keyword>
<gene>
    <name evidence="1" type="ORF">B0I32_1144</name>
</gene>
<dbReference type="Proteomes" id="UP000238312">
    <property type="component" value="Unassembled WGS sequence"/>
</dbReference>
<name>A0A2T0MSQ1_9ACTN</name>
<evidence type="ECO:0000313" key="2">
    <source>
        <dbReference type="Proteomes" id="UP000238312"/>
    </source>
</evidence>
<dbReference type="EMBL" id="PVNG01000014">
    <property type="protein sequence ID" value="PRX61635.1"/>
    <property type="molecule type" value="Genomic_DNA"/>
</dbReference>
<protein>
    <submittedName>
        <fullName evidence="1">Uncharacterized protein</fullName>
    </submittedName>
</protein>
<evidence type="ECO:0000313" key="1">
    <source>
        <dbReference type="EMBL" id="PRX61635.1"/>
    </source>
</evidence>